<evidence type="ECO:0000256" key="1">
    <source>
        <dbReference type="SAM" id="Phobius"/>
    </source>
</evidence>
<gene>
    <name evidence="3" type="ORF">D7I47_07660</name>
</gene>
<dbReference type="Pfam" id="PF10708">
    <property type="entry name" value="DUF2510"/>
    <property type="match status" value="1"/>
</dbReference>
<protein>
    <submittedName>
        <fullName evidence="3">DUF2510 domain-containing protein</fullName>
    </submittedName>
</protein>
<keyword evidence="4" id="KW-1185">Reference proteome</keyword>
<dbReference type="AlphaFoldDB" id="A0A387BB19"/>
<dbReference type="Proteomes" id="UP000278886">
    <property type="component" value="Chromosome"/>
</dbReference>
<keyword evidence="1" id="KW-0812">Transmembrane</keyword>
<dbReference type="EMBL" id="CP032630">
    <property type="protein sequence ID" value="AYF98139.1"/>
    <property type="molecule type" value="Genomic_DNA"/>
</dbReference>
<feature type="transmembrane region" description="Helical" evidence="1">
    <location>
        <begin position="104"/>
        <end position="126"/>
    </location>
</feature>
<dbReference type="InterPro" id="IPR018929">
    <property type="entry name" value="DUF2510"/>
</dbReference>
<accession>A0A387BB19</accession>
<feature type="transmembrane region" description="Helical" evidence="1">
    <location>
        <begin position="64"/>
        <end position="83"/>
    </location>
</feature>
<feature type="transmembrane region" description="Helical" evidence="1">
    <location>
        <begin position="178"/>
        <end position="198"/>
    </location>
</feature>
<organism evidence="3 4">
    <name type="scientific">Protaetiibacter intestinalis</name>
    <dbReference type="NCBI Taxonomy" id="2419774"/>
    <lineage>
        <taxon>Bacteria</taxon>
        <taxon>Bacillati</taxon>
        <taxon>Actinomycetota</taxon>
        <taxon>Actinomycetes</taxon>
        <taxon>Micrococcales</taxon>
        <taxon>Microbacteriaceae</taxon>
        <taxon>Protaetiibacter</taxon>
    </lineage>
</organism>
<keyword evidence="1" id="KW-0472">Membrane</keyword>
<proteinExistence type="predicted"/>
<keyword evidence="1" id="KW-1133">Transmembrane helix</keyword>
<evidence type="ECO:0000313" key="4">
    <source>
        <dbReference type="Proteomes" id="UP000278886"/>
    </source>
</evidence>
<dbReference type="OrthoDB" id="5244233at2"/>
<evidence type="ECO:0000313" key="3">
    <source>
        <dbReference type="EMBL" id="AYF98139.1"/>
    </source>
</evidence>
<feature type="domain" description="DUF2510" evidence="2">
    <location>
        <begin position="13"/>
        <end position="42"/>
    </location>
</feature>
<dbReference type="KEGG" id="lyd:D7I47_07660"/>
<evidence type="ECO:0000259" key="2">
    <source>
        <dbReference type="Pfam" id="PF10708"/>
    </source>
</evidence>
<sequence length="217" mass="23798">MTDPANTASAAAPGWYPDASGAQRWWDGRGWTDHVAAPATPTGYAQAQPLVRPALPEGTRVDTVWVWLVATVSLLASSAVFLFDFSGYMRVVIGLSYGLGGTEALTRFFAVYFLIMGLSVLAYALTVIAAYRDYRHLTAVGVVRPFHWAFAFIPMPLVYLIGRLVVLRKVIRTAGWPLWVHVALYAALLIGSIVWSVALTMQMLNEFPGYFGVYSSS</sequence>
<reference evidence="4" key="1">
    <citation type="submission" date="2018-09" db="EMBL/GenBank/DDBJ databases">
        <title>Genome sequencing of strain 2DFWR-13.</title>
        <authorList>
            <person name="Heo J."/>
            <person name="Kim S.-J."/>
            <person name="Kwon S.-W."/>
        </authorList>
    </citation>
    <scope>NUCLEOTIDE SEQUENCE [LARGE SCALE GENOMIC DNA]</scope>
    <source>
        <strain evidence="4">2DFWR-13</strain>
    </source>
</reference>
<name>A0A387BB19_9MICO</name>
<feature type="transmembrane region" description="Helical" evidence="1">
    <location>
        <begin position="146"/>
        <end position="166"/>
    </location>
</feature>
<dbReference type="RefSeq" id="WP_120762486.1">
    <property type="nucleotide sequence ID" value="NZ_CP032630.1"/>
</dbReference>